<dbReference type="InterPro" id="IPR000979">
    <property type="entry name" value="Phosphodiesterase_MJ0936/Vps29"/>
</dbReference>
<evidence type="ECO:0000313" key="4">
    <source>
        <dbReference type="EMBL" id="MBL6448150.1"/>
    </source>
</evidence>
<organism evidence="4 5">
    <name type="scientific">Fulvivirga marina</name>
    <dbReference type="NCBI Taxonomy" id="2494733"/>
    <lineage>
        <taxon>Bacteria</taxon>
        <taxon>Pseudomonadati</taxon>
        <taxon>Bacteroidota</taxon>
        <taxon>Cytophagia</taxon>
        <taxon>Cytophagales</taxon>
        <taxon>Fulvivirgaceae</taxon>
        <taxon>Fulvivirga</taxon>
    </lineage>
</organism>
<dbReference type="Proteomes" id="UP000614216">
    <property type="component" value="Unassembled WGS sequence"/>
</dbReference>
<evidence type="ECO:0000256" key="2">
    <source>
        <dbReference type="RuleBase" id="RU362039"/>
    </source>
</evidence>
<name>A0A937FXV8_9BACT</name>
<dbReference type="InterPro" id="IPR024654">
    <property type="entry name" value="Calcineurin-like_PHP_lpxH"/>
</dbReference>
<keyword evidence="5" id="KW-1185">Reference proteome</keyword>
<dbReference type="InterPro" id="IPR029052">
    <property type="entry name" value="Metallo-depent_PP-like"/>
</dbReference>
<reference evidence="4" key="1">
    <citation type="submission" date="2021-01" db="EMBL/GenBank/DDBJ databases">
        <title>Fulvivirga kasyanovii gen. nov., sp nov., a novel member of the phylum Bacteroidetes isolated from seawater in a mussel farm.</title>
        <authorList>
            <person name="Zhao L.-H."/>
            <person name="Wang Z.-J."/>
        </authorList>
    </citation>
    <scope>NUCLEOTIDE SEQUENCE</scope>
    <source>
        <strain evidence="4">29W222</strain>
    </source>
</reference>
<dbReference type="GO" id="GO:0016787">
    <property type="term" value="F:hydrolase activity"/>
    <property type="evidence" value="ECO:0007669"/>
    <property type="project" value="UniProtKB-UniRule"/>
</dbReference>
<evidence type="ECO:0000313" key="5">
    <source>
        <dbReference type="Proteomes" id="UP000614216"/>
    </source>
</evidence>
<feature type="domain" description="Calcineurin-like phosphoesterase" evidence="3">
    <location>
        <begin position="1"/>
        <end position="147"/>
    </location>
</feature>
<dbReference type="RefSeq" id="WP_202857681.1">
    <property type="nucleotide sequence ID" value="NZ_JAEUGD010000058.1"/>
</dbReference>
<protein>
    <recommendedName>
        <fullName evidence="2">Phosphoesterase</fullName>
        <ecNumber evidence="2">3.1.4.-</ecNumber>
    </recommendedName>
</protein>
<comment type="similarity">
    <text evidence="1 2">Belongs to the metallophosphoesterase superfamily. YfcE family.</text>
</comment>
<dbReference type="Pfam" id="PF12850">
    <property type="entry name" value="Metallophos_2"/>
    <property type="match status" value="1"/>
</dbReference>
<gene>
    <name evidence="4" type="ORF">JMN32_17660</name>
</gene>
<dbReference type="NCBIfam" id="TIGR00040">
    <property type="entry name" value="yfcE"/>
    <property type="match status" value="1"/>
</dbReference>
<proteinExistence type="inferred from homology"/>
<dbReference type="Gene3D" id="3.60.21.10">
    <property type="match status" value="1"/>
</dbReference>
<accession>A0A937FXV8</accession>
<dbReference type="AlphaFoldDB" id="A0A937FXV8"/>
<comment type="caution">
    <text evidence="4">The sequence shown here is derived from an EMBL/GenBank/DDBJ whole genome shotgun (WGS) entry which is preliminary data.</text>
</comment>
<dbReference type="EMBL" id="JAEUGD010000058">
    <property type="protein sequence ID" value="MBL6448150.1"/>
    <property type="molecule type" value="Genomic_DNA"/>
</dbReference>
<comment type="cofactor">
    <cofactor evidence="2">
        <name>a divalent metal cation</name>
        <dbReference type="ChEBI" id="CHEBI:60240"/>
    </cofactor>
</comment>
<dbReference type="EC" id="3.1.4.-" evidence="2"/>
<dbReference type="GO" id="GO:0046872">
    <property type="term" value="F:metal ion binding"/>
    <property type="evidence" value="ECO:0007669"/>
    <property type="project" value="UniProtKB-KW"/>
</dbReference>
<evidence type="ECO:0000259" key="3">
    <source>
        <dbReference type="Pfam" id="PF12850"/>
    </source>
</evidence>
<evidence type="ECO:0000256" key="1">
    <source>
        <dbReference type="ARBA" id="ARBA00008950"/>
    </source>
</evidence>
<keyword evidence="2" id="KW-0479">Metal-binding</keyword>
<sequence>MKIGLLSDTHGHLDPKVFKYFEACDEVWHAGDIGPGVLEQLVDFKPTRAVYGNIDGHDIRIVCPEHYKFRCEGLKVWMTHIGGYPPRYNPKIKRGLQLSHPDIFICGHSHILRIMRDPKINNLLYINPGAAGIHGFHKVKTLVRFEVVGKEIKDMQVIEIGSRTSGQ</sequence>
<dbReference type="SUPFAM" id="SSF56300">
    <property type="entry name" value="Metallo-dependent phosphatases"/>
    <property type="match status" value="1"/>
</dbReference>